<dbReference type="GO" id="GO:0004497">
    <property type="term" value="F:monooxygenase activity"/>
    <property type="evidence" value="ECO:0007669"/>
    <property type="project" value="UniProtKB-KW"/>
</dbReference>
<dbReference type="FunCoup" id="A0A200PS29">
    <property type="interactions" value="367"/>
</dbReference>
<keyword evidence="9" id="KW-1185">Reference proteome</keyword>
<evidence type="ECO:0000256" key="1">
    <source>
        <dbReference type="ARBA" id="ARBA00022617"/>
    </source>
</evidence>
<sequence length="408" mass="46388">MFSNIRADEVRSMIRRLIGSRSSIDGGYYEYRTVDMKSTFTELTLNIMMRMIAGKRYYGRDDDQLEEVRDHDELDHEARRFREILKDTMALSVATNIGDFNGVLRWVGYYFFGAEKEMVRLKEKRDEFMQELIEQRRRLLTKSSRSSSPEESSGGDDDDDDDDDQGGRKREKMTMIDVLLSLQRNEPDCYTDHMIRGVIGVLISAGTDTSAGTMEWAMSLLLNNPDVLKKAQTEIDAQVGRDRTVNESDLIKLPYLHAIIIETLRMYPAGPLLSPHESSEECTIGGFRIPRGTMLLVNVWAIQNDPELWDEPSKFKPERFEGVEGGSREGFKLMPFGSGRRGCPGEGLAMRVVGLALGSLIQCLDWERVNWDDMVDMTEGSGLALPKAQPLEAMCRPRLNMLNLLSQL</sequence>
<evidence type="ECO:0000313" key="9">
    <source>
        <dbReference type="Proteomes" id="UP000195402"/>
    </source>
</evidence>
<dbReference type="InParanoid" id="A0A200PS29"/>
<evidence type="ECO:0000256" key="3">
    <source>
        <dbReference type="ARBA" id="ARBA00023002"/>
    </source>
</evidence>
<dbReference type="Proteomes" id="UP000195402">
    <property type="component" value="Unassembled WGS sequence"/>
</dbReference>
<keyword evidence="3 6" id="KW-0560">Oxidoreductase</keyword>
<keyword evidence="1 5" id="KW-0349">Heme</keyword>
<evidence type="ECO:0000256" key="2">
    <source>
        <dbReference type="ARBA" id="ARBA00022723"/>
    </source>
</evidence>
<dbReference type="InterPro" id="IPR001128">
    <property type="entry name" value="Cyt_P450"/>
</dbReference>
<dbReference type="PROSITE" id="PS00086">
    <property type="entry name" value="CYTOCHROME_P450"/>
    <property type="match status" value="1"/>
</dbReference>
<dbReference type="InterPro" id="IPR002401">
    <property type="entry name" value="Cyt_P450_E_grp-I"/>
</dbReference>
<keyword evidence="4 5" id="KW-0408">Iron</keyword>
<name>A0A200PS29_MACCD</name>
<dbReference type="PANTHER" id="PTHR47947:SF3">
    <property type="entry name" value="CYTOCHROME P450 81D1-LIKE"/>
    <property type="match status" value="1"/>
</dbReference>
<dbReference type="PRINTS" id="PR00385">
    <property type="entry name" value="P450"/>
</dbReference>
<evidence type="ECO:0000256" key="7">
    <source>
        <dbReference type="SAM" id="MobiDB-lite"/>
    </source>
</evidence>
<dbReference type="GO" id="GO:0020037">
    <property type="term" value="F:heme binding"/>
    <property type="evidence" value="ECO:0007669"/>
    <property type="project" value="InterPro"/>
</dbReference>
<dbReference type="AlphaFoldDB" id="A0A200PS29"/>
<proteinExistence type="inferred from homology"/>
<dbReference type="PANTHER" id="PTHR47947">
    <property type="entry name" value="CYTOCHROME P450 82C3-RELATED"/>
    <property type="match status" value="1"/>
</dbReference>
<keyword evidence="2 5" id="KW-0479">Metal-binding</keyword>
<dbReference type="STRING" id="56857.A0A200PS29"/>
<feature type="compositionally biased region" description="Low complexity" evidence="7">
    <location>
        <begin position="142"/>
        <end position="152"/>
    </location>
</feature>
<dbReference type="Gene3D" id="1.10.630.10">
    <property type="entry name" value="Cytochrome P450"/>
    <property type="match status" value="1"/>
</dbReference>
<organism evidence="8 9">
    <name type="scientific">Macleaya cordata</name>
    <name type="common">Five-seeded plume-poppy</name>
    <name type="synonym">Bocconia cordata</name>
    <dbReference type="NCBI Taxonomy" id="56857"/>
    <lineage>
        <taxon>Eukaryota</taxon>
        <taxon>Viridiplantae</taxon>
        <taxon>Streptophyta</taxon>
        <taxon>Embryophyta</taxon>
        <taxon>Tracheophyta</taxon>
        <taxon>Spermatophyta</taxon>
        <taxon>Magnoliopsida</taxon>
        <taxon>Ranunculales</taxon>
        <taxon>Papaveraceae</taxon>
        <taxon>Papaveroideae</taxon>
        <taxon>Macleaya</taxon>
    </lineage>
</organism>
<dbReference type="Pfam" id="PF00067">
    <property type="entry name" value="p450"/>
    <property type="match status" value="1"/>
</dbReference>
<dbReference type="GO" id="GO:0033075">
    <property type="term" value="P:isoquinoline alkaloid biosynthetic process"/>
    <property type="evidence" value="ECO:0007669"/>
    <property type="project" value="UniProtKB-ARBA"/>
</dbReference>
<evidence type="ECO:0000256" key="6">
    <source>
        <dbReference type="RuleBase" id="RU000461"/>
    </source>
</evidence>
<comment type="caution">
    <text evidence="8">The sequence shown here is derived from an EMBL/GenBank/DDBJ whole genome shotgun (WGS) entry which is preliminary data.</text>
</comment>
<dbReference type="InterPro" id="IPR050651">
    <property type="entry name" value="Plant_Cytochrome_P450_Monoox"/>
</dbReference>
<evidence type="ECO:0000256" key="5">
    <source>
        <dbReference type="PIRSR" id="PIRSR602401-1"/>
    </source>
</evidence>
<dbReference type="OMA" id="KPFDTMQ"/>
<dbReference type="SUPFAM" id="SSF48264">
    <property type="entry name" value="Cytochrome P450"/>
    <property type="match status" value="1"/>
</dbReference>
<gene>
    <name evidence="8" type="ORF">BVC80_8693g21</name>
</gene>
<feature type="region of interest" description="Disordered" evidence="7">
    <location>
        <begin position="139"/>
        <end position="169"/>
    </location>
</feature>
<dbReference type="PRINTS" id="PR00463">
    <property type="entry name" value="EP450I"/>
</dbReference>
<keyword evidence="6" id="KW-0503">Monooxygenase</keyword>
<reference evidence="8 9" key="1">
    <citation type="journal article" date="2017" name="Mol. Plant">
        <title>The Genome of Medicinal Plant Macleaya cordata Provides New Insights into Benzylisoquinoline Alkaloids Metabolism.</title>
        <authorList>
            <person name="Liu X."/>
            <person name="Liu Y."/>
            <person name="Huang P."/>
            <person name="Ma Y."/>
            <person name="Qing Z."/>
            <person name="Tang Q."/>
            <person name="Cao H."/>
            <person name="Cheng P."/>
            <person name="Zheng Y."/>
            <person name="Yuan Z."/>
            <person name="Zhou Y."/>
            <person name="Liu J."/>
            <person name="Tang Z."/>
            <person name="Zhuo Y."/>
            <person name="Zhang Y."/>
            <person name="Yu L."/>
            <person name="Huang J."/>
            <person name="Yang P."/>
            <person name="Peng Q."/>
            <person name="Zhang J."/>
            <person name="Jiang W."/>
            <person name="Zhang Z."/>
            <person name="Lin K."/>
            <person name="Ro D.K."/>
            <person name="Chen X."/>
            <person name="Xiong X."/>
            <person name="Shang Y."/>
            <person name="Huang S."/>
            <person name="Zeng J."/>
        </authorList>
    </citation>
    <scope>NUCLEOTIDE SEQUENCE [LARGE SCALE GENOMIC DNA]</scope>
    <source>
        <strain evidence="9">cv. BLH2017</strain>
        <tissue evidence="8">Root</tissue>
    </source>
</reference>
<feature type="compositionally biased region" description="Acidic residues" evidence="7">
    <location>
        <begin position="153"/>
        <end position="164"/>
    </location>
</feature>
<dbReference type="EMBL" id="MVGT01004225">
    <property type="protein sequence ID" value="OVA01009.1"/>
    <property type="molecule type" value="Genomic_DNA"/>
</dbReference>
<dbReference type="InterPro" id="IPR036396">
    <property type="entry name" value="Cyt_P450_sf"/>
</dbReference>
<dbReference type="InterPro" id="IPR017972">
    <property type="entry name" value="Cyt_P450_CS"/>
</dbReference>
<dbReference type="GO" id="GO:0016705">
    <property type="term" value="F:oxidoreductase activity, acting on paired donors, with incorporation or reduction of molecular oxygen"/>
    <property type="evidence" value="ECO:0007669"/>
    <property type="project" value="InterPro"/>
</dbReference>
<dbReference type="GO" id="GO:0005506">
    <property type="term" value="F:iron ion binding"/>
    <property type="evidence" value="ECO:0007669"/>
    <property type="project" value="InterPro"/>
</dbReference>
<evidence type="ECO:0000256" key="4">
    <source>
        <dbReference type="ARBA" id="ARBA00023004"/>
    </source>
</evidence>
<feature type="binding site" description="axial binding residue" evidence="5">
    <location>
        <position position="343"/>
    </location>
    <ligand>
        <name>heme</name>
        <dbReference type="ChEBI" id="CHEBI:30413"/>
    </ligand>
    <ligandPart>
        <name>Fe</name>
        <dbReference type="ChEBI" id="CHEBI:18248"/>
    </ligandPart>
</feature>
<dbReference type="OrthoDB" id="2789670at2759"/>
<comment type="similarity">
    <text evidence="6">Belongs to the cytochrome P450 family.</text>
</comment>
<comment type="cofactor">
    <cofactor evidence="5">
        <name>heme</name>
        <dbReference type="ChEBI" id="CHEBI:30413"/>
    </cofactor>
</comment>
<evidence type="ECO:0000313" key="8">
    <source>
        <dbReference type="EMBL" id="OVA01009.1"/>
    </source>
</evidence>
<protein>
    <submittedName>
        <fullName evidence="8">Cytochrome P450</fullName>
    </submittedName>
</protein>
<accession>A0A200PS29</accession>